<dbReference type="OrthoDB" id="5982876at2759"/>
<dbReference type="KEGG" id="xla:108700248"/>
<accession>A0A1L8F3R9</accession>
<keyword evidence="1" id="KW-1185">Reference proteome</keyword>
<dbReference type="PANTHER" id="PTHR46927:SF2">
    <property type="entry name" value="THAP DOMAIN-CONTAINING PROTEIN 8"/>
    <property type="match status" value="1"/>
</dbReference>
<dbReference type="CTD" id="108700248"/>
<evidence type="ECO:0000313" key="3">
    <source>
        <dbReference type="Xenbase" id="XB-GENE-6486266"/>
    </source>
</evidence>
<dbReference type="Xenbase" id="XB-GENE-6486266">
    <property type="gene designation" value="XB5721690.S"/>
</dbReference>
<dbReference type="AGR" id="Xenbase:XB-GENE-6486266"/>
<dbReference type="OMA" id="FSESCYS"/>
<reference evidence="2" key="1">
    <citation type="submission" date="2025-08" db="UniProtKB">
        <authorList>
            <consortium name="RefSeq"/>
        </authorList>
    </citation>
    <scope>IDENTIFICATION</scope>
    <source>
        <strain evidence="2">J_2021</strain>
        <tissue evidence="2">Erythrocytes</tissue>
    </source>
</reference>
<protein>
    <submittedName>
        <fullName evidence="2">Uncharacterized protein XB5721690.S</fullName>
    </submittedName>
</protein>
<dbReference type="STRING" id="8355.A0A1L8F3R9"/>
<dbReference type="Bgee" id="108700248">
    <property type="expression patterns" value="Expressed in gastrula and 19 other cell types or tissues"/>
</dbReference>
<gene>
    <name evidence="2 3" type="primary">XB5721690.S</name>
</gene>
<dbReference type="AlphaFoldDB" id="A0A1L8F3R9"/>
<dbReference type="GeneID" id="108700248"/>
<organism evidence="1 2">
    <name type="scientific">Xenopus laevis</name>
    <name type="common">African clawed frog</name>
    <dbReference type="NCBI Taxonomy" id="8355"/>
    <lineage>
        <taxon>Eukaryota</taxon>
        <taxon>Metazoa</taxon>
        <taxon>Chordata</taxon>
        <taxon>Craniata</taxon>
        <taxon>Vertebrata</taxon>
        <taxon>Euteleostomi</taxon>
        <taxon>Amphibia</taxon>
        <taxon>Batrachia</taxon>
        <taxon>Anura</taxon>
        <taxon>Pipoidea</taxon>
        <taxon>Pipidae</taxon>
        <taxon>Xenopodinae</taxon>
        <taxon>Xenopus</taxon>
        <taxon>Xenopus</taxon>
    </lineage>
</organism>
<evidence type="ECO:0000313" key="1">
    <source>
        <dbReference type="Proteomes" id="UP000186698"/>
    </source>
</evidence>
<dbReference type="PaxDb" id="8355-A0A1L8F3R9"/>
<name>A0A1L8F3R9_XENLA</name>
<evidence type="ECO:0000313" key="2">
    <source>
        <dbReference type="RefSeq" id="XP_018088765.1"/>
    </source>
</evidence>
<dbReference type="InterPro" id="IPR052224">
    <property type="entry name" value="THAP_domain_protein"/>
</dbReference>
<dbReference type="RefSeq" id="XP_018088765.1">
    <property type="nucleotide sequence ID" value="XM_018233276.2"/>
</dbReference>
<dbReference type="Proteomes" id="UP000186698">
    <property type="component" value="Chromosome 8S"/>
</dbReference>
<dbReference type="PANTHER" id="PTHR46927">
    <property type="entry name" value="AGAP005574-PA"/>
    <property type="match status" value="1"/>
</dbReference>
<proteinExistence type="predicted"/>
<sequence>MDICNSFHQESNTSESLSLPNVLTGETLAIALNPNIPAGKIYLNGTEALVKGIDIPIPVMGSVNMVPLVHIVESLGGLALAPTQSQALSSILLPVDVIKDQQLQHTLPLNEFIRVLSDEQIASASMQHDLDIGLVMPLCSETVPTILDVRDISGESALVIENVAIQPFSESCYSTIAATQMCSSELVAYLQTDSTGPLLEVSPLPPLMPSSETVLSPAITGPITSTVPIVSKYTEELFPFDDISEQVESDLQENEMCDETQTTAELVSIVVDLQKKERAFQQRHRRHCSKLEVMEGVVEQLKNENLISDEKLNFLQMASLQSNALPESGNSFAIVCQEDDQTFLYSLPLLPEEESQTVFQIDEQ</sequence>